<evidence type="ECO:0000256" key="1">
    <source>
        <dbReference type="SAM" id="MobiDB-lite"/>
    </source>
</evidence>
<feature type="region of interest" description="Disordered" evidence="1">
    <location>
        <begin position="656"/>
        <end position="710"/>
    </location>
</feature>
<dbReference type="InterPro" id="IPR011009">
    <property type="entry name" value="Kinase-like_dom_sf"/>
</dbReference>
<dbReference type="PANTHER" id="PTHR38248:SF2">
    <property type="entry name" value="FUNK1 11"/>
    <property type="match status" value="1"/>
</dbReference>
<protein>
    <recommendedName>
        <fullName evidence="2">Protein kinase domain-containing protein</fullName>
    </recommendedName>
</protein>
<dbReference type="InterPro" id="IPR000719">
    <property type="entry name" value="Prot_kinase_dom"/>
</dbReference>
<feature type="non-terminal residue" evidence="3">
    <location>
        <position position="710"/>
    </location>
</feature>
<sequence length="710" mass="79198">MTPAKMKGEGAYCEHDPATLNPRRAKLVRDLNNKGHSLDFIQLLVKLGLADIYETYIAGVPESVFASFVGDSLIVSPTPVHDTSKDIPHTTVASENVVYESEAAYVDTFKRLLVSLSTNPVLTTLPTGYRETPYACKDNQVKKVKGSELKPDLALYRKTNAKKDISTVQILFEAKRQMEEKTAYDKYLGQFADYALEVWKTQPLRTFVPLLLLLGCDLYLVVFTRNGYYKTTIGQVMYQCKSDIPSCVGDVLPALHTLWFLLTLPAGNIGQLGTYTRSFNYVDIKSIAGQAVLEVVTFPRNSSIVIRDRIPQRMPIVGRCAHLFKARYDNKDLILKISSTPTNRLPEGAIYEVLATKGIDDSPLVSGIPQVYSSGILANDVDGYRVEYLLMEDCGTTIVKHFDDLREKKLPAAEIAREAKNCVLSVMQTLAEARHVSVLHRDISAGNIAIKNGRTYVIDWGYAKLLCPPNEPLDTVIFKRLNAEHKTFQTDLAARWGLDWDKVTSTEIAKDPFTGTSLYMSVQMLLQVKRRSIFNDIESLFYVILDALSTRTRSASAEESPPGFAFFTSEVTAFTRIGLLGCDRLRFDDFGVKTDGSQALESMLCAMHRFLFFLGDRYIGGNLRDEYERQFDREAAESFMNAATIRLLDDQGNAVKQASNSPQRCGPEYLTPEAPEPPVTSSSRPQLELRVPTNQDSAIDDSSSSSGDEN</sequence>
<dbReference type="Pfam" id="PF17667">
    <property type="entry name" value="Pkinase_fungal"/>
    <property type="match status" value="2"/>
</dbReference>
<name>A0A9W8IEJ9_9FUNG</name>
<gene>
    <name evidence="3" type="ORF">GGH94_006261</name>
</gene>
<feature type="domain" description="Protein kinase" evidence="2">
    <location>
        <begin position="282"/>
        <end position="640"/>
    </location>
</feature>
<dbReference type="Gene3D" id="1.10.510.10">
    <property type="entry name" value="Transferase(Phosphotransferase) domain 1"/>
    <property type="match status" value="1"/>
</dbReference>
<dbReference type="PROSITE" id="PS50011">
    <property type="entry name" value="PROTEIN_KINASE_DOM"/>
    <property type="match status" value="1"/>
</dbReference>
<comment type="caution">
    <text evidence="3">The sequence shown here is derived from an EMBL/GenBank/DDBJ whole genome shotgun (WGS) entry which is preliminary data.</text>
</comment>
<dbReference type="GO" id="GO:0005524">
    <property type="term" value="F:ATP binding"/>
    <property type="evidence" value="ECO:0007669"/>
    <property type="project" value="InterPro"/>
</dbReference>
<keyword evidence="4" id="KW-1185">Reference proteome</keyword>
<feature type="compositionally biased region" description="Low complexity" evidence="1">
    <location>
        <begin position="696"/>
        <end position="710"/>
    </location>
</feature>
<evidence type="ECO:0000259" key="2">
    <source>
        <dbReference type="PROSITE" id="PS50011"/>
    </source>
</evidence>
<accession>A0A9W8IEJ9</accession>
<dbReference type="AlphaFoldDB" id="A0A9W8IEJ9"/>
<dbReference type="GO" id="GO:0004672">
    <property type="term" value="F:protein kinase activity"/>
    <property type="evidence" value="ECO:0007669"/>
    <property type="project" value="InterPro"/>
</dbReference>
<dbReference type="InterPro" id="IPR040976">
    <property type="entry name" value="Pkinase_fungal"/>
</dbReference>
<organism evidence="3 4">
    <name type="scientific">Coemansia aciculifera</name>
    <dbReference type="NCBI Taxonomy" id="417176"/>
    <lineage>
        <taxon>Eukaryota</taxon>
        <taxon>Fungi</taxon>
        <taxon>Fungi incertae sedis</taxon>
        <taxon>Zoopagomycota</taxon>
        <taxon>Kickxellomycotina</taxon>
        <taxon>Kickxellomycetes</taxon>
        <taxon>Kickxellales</taxon>
        <taxon>Kickxellaceae</taxon>
        <taxon>Coemansia</taxon>
    </lineage>
</organism>
<proteinExistence type="predicted"/>
<dbReference type="EMBL" id="JANBUY010000426">
    <property type="protein sequence ID" value="KAJ2859152.1"/>
    <property type="molecule type" value="Genomic_DNA"/>
</dbReference>
<evidence type="ECO:0000313" key="4">
    <source>
        <dbReference type="Proteomes" id="UP001140074"/>
    </source>
</evidence>
<dbReference type="Proteomes" id="UP001140074">
    <property type="component" value="Unassembled WGS sequence"/>
</dbReference>
<dbReference type="PANTHER" id="PTHR38248">
    <property type="entry name" value="FUNK1 6"/>
    <property type="match status" value="1"/>
</dbReference>
<evidence type="ECO:0000313" key="3">
    <source>
        <dbReference type="EMBL" id="KAJ2859152.1"/>
    </source>
</evidence>
<dbReference type="SUPFAM" id="SSF56112">
    <property type="entry name" value="Protein kinase-like (PK-like)"/>
    <property type="match status" value="1"/>
</dbReference>
<reference evidence="3" key="1">
    <citation type="submission" date="2022-07" db="EMBL/GenBank/DDBJ databases">
        <title>Phylogenomic reconstructions and comparative analyses of Kickxellomycotina fungi.</title>
        <authorList>
            <person name="Reynolds N.K."/>
            <person name="Stajich J.E."/>
            <person name="Barry K."/>
            <person name="Grigoriev I.V."/>
            <person name="Crous P."/>
            <person name="Smith M.E."/>
        </authorList>
    </citation>
    <scope>NUCLEOTIDE SEQUENCE</scope>
    <source>
        <strain evidence="3">RSA 476</strain>
    </source>
</reference>